<name>A0A7T8KAV1_CALRO</name>
<gene>
    <name evidence="1" type="ORF">FKW44_013223</name>
</gene>
<proteinExistence type="predicted"/>
<organism evidence="1 2">
    <name type="scientific">Caligus rogercresseyi</name>
    <name type="common">Sea louse</name>
    <dbReference type="NCBI Taxonomy" id="217165"/>
    <lineage>
        <taxon>Eukaryota</taxon>
        <taxon>Metazoa</taxon>
        <taxon>Ecdysozoa</taxon>
        <taxon>Arthropoda</taxon>
        <taxon>Crustacea</taxon>
        <taxon>Multicrustacea</taxon>
        <taxon>Hexanauplia</taxon>
        <taxon>Copepoda</taxon>
        <taxon>Siphonostomatoida</taxon>
        <taxon>Caligidae</taxon>
        <taxon>Caligus</taxon>
    </lineage>
</organism>
<dbReference type="AlphaFoldDB" id="A0A7T8KAV1"/>
<evidence type="ECO:0000313" key="2">
    <source>
        <dbReference type="Proteomes" id="UP000595437"/>
    </source>
</evidence>
<evidence type="ECO:0000313" key="1">
    <source>
        <dbReference type="EMBL" id="QQP51776.1"/>
    </source>
</evidence>
<keyword evidence="2" id="KW-1185">Reference proteome</keyword>
<dbReference type="Proteomes" id="UP000595437">
    <property type="component" value="Chromosome 8"/>
</dbReference>
<sequence>NNQTTKTVLTFMIKSAGNNYMDVVALIPVSKMKFEFLLSQYTPIMKTLYQIGFIVVAVSVDKHRVNRNFFTNLLCDGELKTVIPHPHDGAKKVHLLFDPVHNFKNIITVFRDENTSTSPES</sequence>
<protein>
    <submittedName>
        <fullName evidence="1">LOC100205425</fullName>
    </submittedName>
</protein>
<dbReference type="EMBL" id="CP045897">
    <property type="protein sequence ID" value="QQP51776.1"/>
    <property type="molecule type" value="Genomic_DNA"/>
</dbReference>
<accession>A0A7T8KAV1</accession>
<feature type="non-terminal residue" evidence="1">
    <location>
        <position position="1"/>
    </location>
</feature>
<feature type="non-terminal residue" evidence="1">
    <location>
        <position position="121"/>
    </location>
</feature>
<dbReference type="OrthoDB" id="6771146at2759"/>
<reference evidence="2" key="1">
    <citation type="submission" date="2021-01" db="EMBL/GenBank/DDBJ databases">
        <title>Caligus Genome Assembly.</title>
        <authorList>
            <person name="Gallardo-Escarate C."/>
        </authorList>
    </citation>
    <scope>NUCLEOTIDE SEQUENCE [LARGE SCALE GENOMIC DNA]</scope>
</reference>